<evidence type="ECO:0000313" key="3">
    <source>
        <dbReference type="Proteomes" id="UP001141806"/>
    </source>
</evidence>
<dbReference type="AlphaFoldDB" id="A0A9Q0JV09"/>
<comment type="caution">
    <text evidence="2">The sequence shown here is derived from an EMBL/GenBank/DDBJ whole genome shotgun (WGS) entry which is preliminary data.</text>
</comment>
<gene>
    <name evidence="2" type="ORF">NE237_029663</name>
</gene>
<dbReference type="Proteomes" id="UP001141806">
    <property type="component" value="Unassembled WGS sequence"/>
</dbReference>
<feature type="compositionally biased region" description="Gly residues" evidence="1">
    <location>
        <begin position="26"/>
        <end position="43"/>
    </location>
</feature>
<proteinExistence type="predicted"/>
<name>A0A9Q0JV09_9MAGN</name>
<feature type="region of interest" description="Disordered" evidence="1">
    <location>
        <begin position="17"/>
        <end position="72"/>
    </location>
</feature>
<dbReference type="EMBL" id="JAMYWD010000012">
    <property type="protein sequence ID" value="KAJ4952831.1"/>
    <property type="molecule type" value="Genomic_DNA"/>
</dbReference>
<keyword evidence="3" id="KW-1185">Reference proteome</keyword>
<accession>A0A9Q0JV09</accession>
<protein>
    <submittedName>
        <fullName evidence="2">Uncharacterized protein</fullName>
    </submittedName>
</protein>
<feature type="compositionally biased region" description="Gly residues" evidence="1">
    <location>
        <begin position="138"/>
        <end position="147"/>
    </location>
</feature>
<evidence type="ECO:0000256" key="1">
    <source>
        <dbReference type="SAM" id="MobiDB-lite"/>
    </source>
</evidence>
<feature type="compositionally biased region" description="Low complexity" evidence="1">
    <location>
        <begin position="148"/>
        <end position="161"/>
    </location>
</feature>
<sequence length="186" mass="17855">MGGALAGEGAGGVPWRGVGALLEPRGGSGPGGGDYSALGGGTGATEVHREGAAAHQEGVCQRGGRRAPAARAGGHELRGRCLRRGVKASPLQWGLPEGAGATARGWCIRKGRCACLGPMRGGVARQVGGYNALGGAGVESPPGGGEGPPEVVVGWSPEVAGRGVGSPGGRRGTPGAARTPGGGDGG</sequence>
<feature type="region of interest" description="Disordered" evidence="1">
    <location>
        <begin position="138"/>
        <end position="186"/>
    </location>
</feature>
<feature type="compositionally biased region" description="Gly residues" evidence="1">
    <location>
        <begin position="162"/>
        <end position="172"/>
    </location>
</feature>
<reference evidence="2" key="1">
    <citation type="journal article" date="2023" name="Plant J.">
        <title>The genome of the king protea, Protea cynaroides.</title>
        <authorList>
            <person name="Chang J."/>
            <person name="Duong T.A."/>
            <person name="Schoeman C."/>
            <person name="Ma X."/>
            <person name="Roodt D."/>
            <person name="Barker N."/>
            <person name="Li Z."/>
            <person name="Van de Peer Y."/>
            <person name="Mizrachi E."/>
        </authorList>
    </citation>
    <scope>NUCLEOTIDE SEQUENCE</scope>
    <source>
        <tissue evidence="2">Young leaves</tissue>
    </source>
</reference>
<organism evidence="2 3">
    <name type="scientific">Protea cynaroides</name>
    <dbReference type="NCBI Taxonomy" id="273540"/>
    <lineage>
        <taxon>Eukaryota</taxon>
        <taxon>Viridiplantae</taxon>
        <taxon>Streptophyta</taxon>
        <taxon>Embryophyta</taxon>
        <taxon>Tracheophyta</taxon>
        <taxon>Spermatophyta</taxon>
        <taxon>Magnoliopsida</taxon>
        <taxon>Proteales</taxon>
        <taxon>Proteaceae</taxon>
        <taxon>Protea</taxon>
    </lineage>
</organism>
<evidence type="ECO:0000313" key="2">
    <source>
        <dbReference type="EMBL" id="KAJ4952831.1"/>
    </source>
</evidence>